<dbReference type="InterPro" id="IPR005624">
    <property type="entry name" value="PduO/GlcC-like"/>
</dbReference>
<keyword evidence="2" id="KW-1185">Reference proteome</keyword>
<dbReference type="Gene3D" id="3.30.450.150">
    <property type="entry name" value="Haem-degrading domain"/>
    <property type="match status" value="1"/>
</dbReference>
<reference evidence="1" key="1">
    <citation type="submission" date="2022-08" db="EMBL/GenBank/DDBJ databases">
        <authorList>
            <person name="Deng Y."/>
            <person name="Han X.-F."/>
            <person name="Zhang Y.-Q."/>
        </authorList>
    </citation>
    <scope>NUCLEOTIDE SEQUENCE</scope>
    <source>
        <strain evidence="1">CPCC 203386</strain>
    </source>
</reference>
<gene>
    <name evidence="1" type="ORF">N1032_03890</name>
</gene>
<name>A0ABT2GY93_9MICO</name>
<proteinExistence type="predicted"/>
<comment type="caution">
    <text evidence="1">The sequence shown here is derived from an EMBL/GenBank/DDBJ whole genome shotgun (WGS) entry which is preliminary data.</text>
</comment>
<organism evidence="1 2">
    <name type="scientific">Herbiconiux daphne</name>
    <dbReference type="NCBI Taxonomy" id="2970914"/>
    <lineage>
        <taxon>Bacteria</taxon>
        <taxon>Bacillati</taxon>
        <taxon>Actinomycetota</taxon>
        <taxon>Actinomycetes</taxon>
        <taxon>Micrococcales</taxon>
        <taxon>Microbacteriaceae</taxon>
        <taxon>Herbiconiux</taxon>
    </lineage>
</organism>
<dbReference type="RefSeq" id="WP_259537553.1">
    <property type="nucleotide sequence ID" value="NZ_JANLCJ010000001.1"/>
</dbReference>
<sequence>MTTTQVSPIVLPLQAARSIIDAGIDKATELGIPYTLAVLDGSGNLVAHARMDGAALASIDTSIAKARTSAYFGAATADLQAGVQPGAPLFTIQTSTAAALAFVAGAVPITDADGVVIGAVGAGGGTPDQDHVVALAAKSAV</sequence>
<dbReference type="EMBL" id="JANLCJ010000001">
    <property type="protein sequence ID" value="MCS5732883.1"/>
    <property type="molecule type" value="Genomic_DNA"/>
</dbReference>
<dbReference type="InterPro" id="IPR052517">
    <property type="entry name" value="GlcG_carb_metab_protein"/>
</dbReference>
<dbReference type="PANTHER" id="PTHR34309:SF1">
    <property type="entry name" value="PROTEIN GLCG"/>
    <property type="match status" value="1"/>
</dbReference>
<dbReference type="PANTHER" id="PTHR34309">
    <property type="entry name" value="SLR1406 PROTEIN"/>
    <property type="match status" value="1"/>
</dbReference>
<protein>
    <submittedName>
        <fullName evidence="1">Heme-binding protein</fullName>
    </submittedName>
</protein>
<dbReference type="SUPFAM" id="SSF143744">
    <property type="entry name" value="GlcG-like"/>
    <property type="match status" value="1"/>
</dbReference>
<dbReference type="Pfam" id="PF03928">
    <property type="entry name" value="HbpS-like"/>
    <property type="match status" value="1"/>
</dbReference>
<dbReference type="Proteomes" id="UP001165586">
    <property type="component" value="Unassembled WGS sequence"/>
</dbReference>
<evidence type="ECO:0000313" key="1">
    <source>
        <dbReference type="EMBL" id="MCS5732883.1"/>
    </source>
</evidence>
<evidence type="ECO:0000313" key="2">
    <source>
        <dbReference type="Proteomes" id="UP001165586"/>
    </source>
</evidence>
<dbReference type="InterPro" id="IPR038084">
    <property type="entry name" value="PduO/GlcC-like_sf"/>
</dbReference>
<accession>A0ABT2GY93</accession>